<accession>A0ABS6A2W7</accession>
<dbReference type="RefSeq" id="WP_215885193.1">
    <property type="nucleotide sequence ID" value="NZ_JAAOMP010000172.1"/>
</dbReference>
<evidence type="ECO:0000313" key="2">
    <source>
        <dbReference type="Proteomes" id="UP000755654"/>
    </source>
</evidence>
<organism evidence="1 2">
    <name type="scientific">Acidithiobacillus sulfurivorans</name>
    <dbReference type="NCBI Taxonomy" id="1958756"/>
    <lineage>
        <taxon>Bacteria</taxon>
        <taxon>Pseudomonadati</taxon>
        <taxon>Pseudomonadota</taxon>
        <taxon>Acidithiobacillia</taxon>
        <taxon>Acidithiobacillales</taxon>
        <taxon>Acidithiobacillaceae</taxon>
        <taxon>Acidithiobacillus</taxon>
    </lineage>
</organism>
<reference evidence="1 2" key="1">
    <citation type="journal article" date="2021" name="ISME J.">
        <title>Genomic evolution of the class Acidithiobacillia: deep-branching Proteobacteria living in extreme acidic conditions.</title>
        <authorList>
            <person name="Moya-Beltran A."/>
            <person name="Beard S."/>
            <person name="Rojas-Villalobos C."/>
            <person name="Issotta F."/>
            <person name="Gallardo Y."/>
            <person name="Ulloa R."/>
            <person name="Giaveno A."/>
            <person name="Degli Esposti M."/>
            <person name="Johnson D.B."/>
            <person name="Quatrini R."/>
        </authorList>
    </citation>
    <scope>NUCLEOTIDE SEQUENCE [LARGE SCALE GENOMIC DNA]</scope>
    <source>
        <strain evidence="1 2">RW2</strain>
    </source>
</reference>
<dbReference type="EMBL" id="JAAOMP010000172">
    <property type="protein sequence ID" value="MBU2761712.1"/>
    <property type="molecule type" value="Genomic_DNA"/>
</dbReference>
<proteinExistence type="predicted"/>
<protein>
    <recommendedName>
        <fullName evidence="3">Abi family protein</fullName>
    </recommendedName>
</protein>
<keyword evidence="2" id="KW-1185">Reference proteome</keyword>
<name>A0ABS6A2W7_9PROT</name>
<evidence type="ECO:0000313" key="1">
    <source>
        <dbReference type="EMBL" id="MBU2761712.1"/>
    </source>
</evidence>
<comment type="caution">
    <text evidence="1">The sequence shown here is derived from an EMBL/GenBank/DDBJ whole genome shotgun (WGS) entry which is preliminary data.</text>
</comment>
<gene>
    <name evidence="1" type="ORF">HAP95_16395</name>
</gene>
<evidence type="ECO:0008006" key="3">
    <source>
        <dbReference type="Google" id="ProtNLM"/>
    </source>
</evidence>
<sequence>MDAAEGDAARALDLYVGNSHVSMAFFGDLHYTEVVLRNRFNEQLTAAYGDQWFTAVPLLKIIGKRNRDILSKAQHHAGGYAVPPGKVIAELTFGFWVNLTDPNLEHTLWIPVLHKAFLPNKPPKRAELNRDLEKLRQLRNRVAHHEPIFMMNLVLLHRLLCEVTKRLCPDTAHWMMANSSTRVEIERLMRKLD</sequence>
<dbReference type="Proteomes" id="UP000755654">
    <property type="component" value="Unassembled WGS sequence"/>
</dbReference>